<sequence length="281" mass="30929">MTDIATSYAEFQTLRITSPSEHVLHVELNRPKQMNSMNHQFWHDMRDVFRRIRADTNVRAVVISGGECRMFTAGLDLKAFGSTFTTGDEDPARKALNFLPLVHDMQESFTAIENCMRPVIVAVHGACIGGGIDLITACDIRFATKDAFFSIKEVDIGLAADIGTLQRLPKVVGNDSWVRELAFTGRNFGVAEALQFGLVSKIVENKQDLVAEAIKTATFIATKSPIAVVGTKQVLNYSRDHTTAEGLQYVGLWNAAMTNTQDIPIAIQANLAKTKPVFPKL</sequence>
<dbReference type="Gene3D" id="1.10.12.10">
    <property type="entry name" value="Lyase 2-enoyl-coa Hydratase, Chain A, domain 2"/>
    <property type="match status" value="1"/>
</dbReference>
<comment type="subcellular location">
    <subcellularLocation>
        <location evidence="1">Peroxisome</location>
    </subcellularLocation>
</comment>
<evidence type="ECO:0000256" key="4">
    <source>
        <dbReference type="ARBA" id="ARBA00022832"/>
    </source>
</evidence>
<protein>
    <recommendedName>
        <fullName evidence="11">Enoyl-CoA hydratase/isomerase</fullName>
    </recommendedName>
</protein>
<dbReference type="eggNOG" id="KOG1681">
    <property type="taxonomic scope" value="Eukaryota"/>
</dbReference>
<dbReference type="GO" id="GO:0005739">
    <property type="term" value="C:mitochondrion"/>
    <property type="evidence" value="ECO:0007669"/>
    <property type="project" value="TreeGrafter"/>
</dbReference>
<dbReference type="UniPathway" id="UPA00659"/>
<evidence type="ECO:0000256" key="7">
    <source>
        <dbReference type="ARBA" id="ARBA00023140"/>
    </source>
</evidence>
<evidence type="ECO:0000256" key="5">
    <source>
        <dbReference type="ARBA" id="ARBA00022990"/>
    </source>
</evidence>
<keyword evidence="7" id="KW-0576">Peroxisome</keyword>
<dbReference type="PANTHER" id="PTHR43149">
    <property type="entry name" value="ENOYL-COA HYDRATASE"/>
    <property type="match status" value="1"/>
</dbReference>
<dbReference type="InterPro" id="IPR001753">
    <property type="entry name" value="Enoyl-CoA_hydra/iso"/>
</dbReference>
<dbReference type="InParanoid" id="A0A0L0HBF0"/>
<evidence type="ECO:0000256" key="6">
    <source>
        <dbReference type="ARBA" id="ARBA00023098"/>
    </source>
</evidence>
<dbReference type="Pfam" id="PF00378">
    <property type="entry name" value="ECH_1"/>
    <property type="match status" value="1"/>
</dbReference>
<comment type="similarity">
    <text evidence="3">Belongs to the enoyl-CoA hydratase/isomerase family.</text>
</comment>
<dbReference type="GeneID" id="27689879"/>
<dbReference type="CDD" id="cd06558">
    <property type="entry name" value="crotonase-like"/>
    <property type="match status" value="1"/>
</dbReference>
<dbReference type="GO" id="GO:0006635">
    <property type="term" value="P:fatty acid beta-oxidation"/>
    <property type="evidence" value="ECO:0007669"/>
    <property type="project" value="UniProtKB-UniPathway"/>
</dbReference>
<evidence type="ECO:0000256" key="3">
    <source>
        <dbReference type="ARBA" id="ARBA00005254"/>
    </source>
</evidence>
<dbReference type="FunFam" id="3.90.226.10:FF:000024">
    <property type="entry name" value="Delta3,5-delta2,4-dienoyl-CoA isomerase"/>
    <property type="match status" value="1"/>
</dbReference>
<proteinExistence type="inferred from homology"/>
<evidence type="ECO:0000313" key="9">
    <source>
        <dbReference type="EMBL" id="KNC98184.1"/>
    </source>
</evidence>
<dbReference type="AlphaFoldDB" id="A0A0L0HBF0"/>
<dbReference type="OrthoDB" id="14970at2759"/>
<evidence type="ECO:0000256" key="8">
    <source>
        <dbReference type="ARBA" id="ARBA00023235"/>
    </source>
</evidence>
<dbReference type="GO" id="GO:0051750">
    <property type="term" value="F:delta(3,5)-delta(2,4)-dienoyl-CoA isomerase activity"/>
    <property type="evidence" value="ECO:0007669"/>
    <property type="project" value="TreeGrafter"/>
</dbReference>
<evidence type="ECO:0000256" key="1">
    <source>
        <dbReference type="ARBA" id="ARBA00004275"/>
    </source>
</evidence>
<evidence type="ECO:0000256" key="2">
    <source>
        <dbReference type="ARBA" id="ARBA00005005"/>
    </source>
</evidence>
<dbReference type="STRING" id="645134.A0A0L0HBF0"/>
<keyword evidence="5" id="KW-0007">Acetylation</keyword>
<dbReference type="Proteomes" id="UP000053201">
    <property type="component" value="Unassembled WGS sequence"/>
</dbReference>
<dbReference type="Gene3D" id="3.90.226.10">
    <property type="entry name" value="2-enoyl-CoA Hydratase, Chain A, domain 1"/>
    <property type="match status" value="1"/>
</dbReference>
<dbReference type="InterPro" id="IPR045002">
    <property type="entry name" value="Ech1-like"/>
</dbReference>
<dbReference type="InterPro" id="IPR029045">
    <property type="entry name" value="ClpP/crotonase-like_dom_sf"/>
</dbReference>
<dbReference type="VEuPathDB" id="FungiDB:SPPG_06587"/>
<dbReference type="PANTHER" id="PTHR43149:SF1">
    <property type="entry name" value="DELTA(3,5)-DELTA(2,4)-DIENOYL-COA ISOMERASE, MITOCHONDRIAL"/>
    <property type="match status" value="1"/>
</dbReference>
<keyword evidence="6" id="KW-0443">Lipid metabolism</keyword>
<dbReference type="GO" id="GO:0005777">
    <property type="term" value="C:peroxisome"/>
    <property type="evidence" value="ECO:0007669"/>
    <property type="project" value="UniProtKB-SubCell"/>
</dbReference>
<dbReference type="FunFam" id="1.10.12.10:FF:000004">
    <property type="entry name" value="Delta3,5-delta2,4-dienoyl-CoA isomerase"/>
    <property type="match status" value="1"/>
</dbReference>
<organism evidence="9 10">
    <name type="scientific">Spizellomyces punctatus (strain DAOM BR117)</name>
    <dbReference type="NCBI Taxonomy" id="645134"/>
    <lineage>
        <taxon>Eukaryota</taxon>
        <taxon>Fungi</taxon>
        <taxon>Fungi incertae sedis</taxon>
        <taxon>Chytridiomycota</taxon>
        <taxon>Chytridiomycota incertae sedis</taxon>
        <taxon>Chytridiomycetes</taxon>
        <taxon>Spizellomycetales</taxon>
        <taxon>Spizellomycetaceae</taxon>
        <taxon>Spizellomyces</taxon>
    </lineage>
</organism>
<dbReference type="NCBIfam" id="NF004794">
    <property type="entry name" value="PRK06142.1"/>
    <property type="match status" value="1"/>
</dbReference>
<keyword evidence="10" id="KW-1185">Reference proteome</keyword>
<gene>
    <name evidence="9" type="ORF">SPPG_06587</name>
</gene>
<evidence type="ECO:0000313" key="10">
    <source>
        <dbReference type="Proteomes" id="UP000053201"/>
    </source>
</evidence>
<comment type="pathway">
    <text evidence="2">Lipid metabolism; fatty acid beta-oxidation.</text>
</comment>
<keyword evidence="8" id="KW-0413">Isomerase</keyword>
<keyword evidence="4" id="KW-0276">Fatty acid metabolism</keyword>
<dbReference type="InterPro" id="IPR014748">
    <property type="entry name" value="Enoyl-CoA_hydra_C"/>
</dbReference>
<name>A0A0L0HBF0_SPIPD</name>
<dbReference type="OMA" id="QYVAHVE"/>
<dbReference type="SUPFAM" id="SSF52096">
    <property type="entry name" value="ClpP/crotonase"/>
    <property type="match status" value="1"/>
</dbReference>
<reference evidence="9 10" key="1">
    <citation type="submission" date="2009-08" db="EMBL/GenBank/DDBJ databases">
        <title>The Genome Sequence of Spizellomyces punctatus strain DAOM BR117.</title>
        <authorList>
            <consortium name="The Broad Institute Genome Sequencing Platform"/>
            <person name="Russ C."/>
            <person name="Cuomo C."/>
            <person name="Shea T."/>
            <person name="Young S.K."/>
            <person name="Zeng Q."/>
            <person name="Koehrsen M."/>
            <person name="Haas B."/>
            <person name="Borodovsky M."/>
            <person name="Guigo R."/>
            <person name="Alvarado L."/>
            <person name="Berlin A."/>
            <person name="Bochicchio J."/>
            <person name="Borenstein D."/>
            <person name="Chapman S."/>
            <person name="Chen Z."/>
            <person name="Engels R."/>
            <person name="Freedman E."/>
            <person name="Gellesch M."/>
            <person name="Goldberg J."/>
            <person name="Griggs A."/>
            <person name="Gujja S."/>
            <person name="Heiman D."/>
            <person name="Hepburn T."/>
            <person name="Howarth C."/>
            <person name="Jen D."/>
            <person name="Larson L."/>
            <person name="Lewis B."/>
            <person name="Mehta T."/>
            <person name="Park D."/>
            <person name="Pearson M."/>
            <person name="Roberts A."/>
            <person name="Saif S."/>
            <person name="Shenoy N."/>
            <person name="Sisk P."/>
            <person name="Stolte C."/>
            <person name="Sykes S."/>
            <person name="Thomson T."/>
            <person name="Walk T."/>
            <person name="White J."/>
            <person name="Yandava C."/>
            <person name="Burger G."/>
            <person name="Gray M.W."/>
            <person name="Holland P.W.H."/>
            <person name="King N."/>
            <person name="Lang F.B.F."/>
            <person name="Roger A.J."/>
            <person name="Ruiz-Trillo I."/>
            <person name="Lander E."/>
            <person name="Nusbaum C."/>
        </authorList>
    </citation>
    <scope>NUCLEOTIDE SEQUENCE [LARGE SCALE GENOMIC DNA]</scope>
    <source>
        <strain evidence="9 10">DAOM BR117</strain>
    </source>
</reference>
<evidence type="ECO:0008006" key="11">
    <source>
        <dbReference type="Google" id="ProtNLM"/>
    </source>
</evidence>
<accession>A0A0L0HBF0</accession>
<dbReference type="RefSeq" id="XP_016606224.1">
    <property type="nucleotide sequence ID" value="XM_016754788.1"/>
</dbReference>
<dbReference type="EMBL" id="KQ257461">
    <property type="protein sequence ID" value="KNC98184.1"/>
    <property type="molecule type" value="Genomic_DNA"/>
</dbReference>